<reference evidence="1 2" key="1">
    <citation type="submission" date="2019-07" db="EMBL/GenBank/DDBJ databases">
        <title>Whole genome shotgun sequence of Thiobacillus plumbophilus NBRC 107929.</title>
        <authorList>
            <person name="Hosoyama A."/>
            <person name="Uohara A."/>
            <person name="Ohji S."/>
            <person name="Ichikawa N."/>
        </authorList>
    </citation>
    <scope>NUCLEOTIDE SEQUENCE [LARGE SCALE GENOMIC DNA]</scope>
    <source>
        <strain evidence="1 2">NBRC 107929</strain>
    </source>
</reference>
<accession>A0A512L7S1</accession>
<protein>
    <recommendedName>
        <fullName evidence="3">Lipoprotein</fullName>
    </recommendedName>
</protein>
<organism evidence="1 2">
    <name type="scientific">Sulfuriferula plumbiphila</name>
    <dbReference type="NCBI Taxonomy" id="171865"/>
    <lineage>
        <taxon>Bacteria</taxon>
        <taxon>Pseudomonadati</taxon>
        <taxon>Pseudomonadota</taxon>
        <taxon>Betaproteobacteria</taxon>
        <taxon>Nitrosomonadales</taxon>
        <taxon>Sulfuricellaceae</taxon>
        <taxon>Sulfuriferula</taxon>
    </lineage>
</organism>
<gene>
    <name evidence="1" type="ORF">TPL01_16730</name>
</gene>
<sequence>MKKTSLLLLALVLTACEKPAPTDTVESLVANPERLKEVERLCRADHAKMGDTLCNAASEARRRRFMGNGKGKYTPQQPAPQN</sequence>
<dbReference type="NCBIfam" id="NF033894">
    <property type="entry name" value="Eex_IncN"/>
    <property type="match status" value="1"/>
</dbReference>
<dbReference type="PROSITE" id="PS51257">
    <property type="entry name" value="PROKAR_LIPOPROTEIN"/>
    <property type="match status" value="1"/>
</dbReference>
<keyword evidence="2" id="KW-1185">Reference proteome</keyword>
<dbReference type="InterPro" id="IPR047937">
    <property type="entry name" value="Eex_IncN-like"/>
</dbReference>
<dbReference type="OrthoDB" id="6049059at2"/>
<evidence type="ECO:0000313" key="2">
    <source>
        <dbReference type="Proteomes" id="UP000321337"/>
    </source>
</evidence>
<name>A0A512L7S1_9PROT</name>
<dbReference type="Proteomes" id="UP000321337">
    <property type="component" value="Unassembled WGS sequence"/>
</dbReference>
<dbReference type="EMBL" id="BKAD01000015">
    <property type="protein sequence ID" value="GEP30535.1"/>
    <property type="molecule type" value="Genomic_DNA"/>
</dbReference>
<comment type="caution">
    <text evidence="1">The sequence shown here is derived from an EMBL/GenBank/DDBJ whole genome shotgun (WGS) entry which is preliminary data.</text>
</comment>
<dbReference type="RefSeq" id="WP_147072695.1">
    <property type="nucleotide sequence ID" value="NZ_AP021884.1"/>
</dbReference>
<evidence type="ECO:0008006" key="3">
    <source>
        <dbReference type="Google" id="ProtNLM"/>
    </source>
</evidence>
<proteinExistence type="predicted"/>
<dbReference type="AlphaFoldDB" id="A0A512L7S1"/>
<evidence type="ECO:0000313" key="1">
    <source>
        <dbReference type="EMBL" id="GEP30535.1"/>
    </source>
</evidence>